<reference evidence="1" key="1">
    <citation type="journal article" date="2020" name="Stud. Mycol.">
        <title>101 Dothideomycetes genomes: a test case for predicting lifestyles and emergence of pathogens.</title>
        <authorList>
            <person name="Haridas S."/>
            <person name="Albert R."/>
            <person name="Binder M."/>
            <person name="Bloem J."/>
            <person name="Labutti K."/>
            <person name="Salamov A."/>
            <person name="Andreopoulos B."/>
            <person name="Baker S."/>
            <person name="Barry K."/>
            <person name="Bills G."/>
            <person name="Bluhm B."/>
            <person name="Cannon C."/>
            <person name="Castanera R."/>
            <person name="Culley D."/>
            <person name="Daum C."/>
            <person name="Ezra D."/>
            <person name="Gonzalez J."/>
            <person name="Henrissat B."/>
            <person name="Kuo A."/>
            <person name="Liang C."/>
            <person name="Lipzen A."/>
            <person name="Lutzoni F."/>
            <person name="Magnuson J."/>
            <person name="Mondo S."/>
            <person name="Nolan M."/>
            <person name="Ohm R."/>
            <person name="Pangilinan J."/>
            <person name="Park H.-J."/>
            <person name="Ramirez L."/>
            <person name="Alfaro M."/>
            <person name="Sun H."/>
            <person name="Tritt A."/>
            <person name="Yoshinaga Y."/>
            <person name="Zwiers L.-H."/>
            <person name="Turgeon B."/>
            <person name="Goodwin S."/>
            <person name="Spatafora J."/>
            <person name="Crous P."/>
            <person name="Grigoriev I."/>
        </authorList>
    </citation>
    <scope>NUCLEOTIDE SEQUENCE</scope>
    <source>
        <strain evidence="1">CBS 525.71</strain>
    </source>
</reference>
<sequence>MEVKFCIAAQLGSTMFRPEEEPPGVYTAPSWSWAAVGTLAQFAYRFEMRKTGLPETMDLIEIIDASVIPKFDG</sequence>
<name>A0ACB6RKD1_9PLEO</name>
<evidence type="ECO:0000313" key="1">
    <source>
        <dbReference type="EMBL" id="KAF2622198.1"/>
    </source>
</evidence>
<keyword evidence="2" id="KW-1185">Reference proteome</keyword>
<gene>
    <name evidence="1" type="ORF">BU25DRAFT_217438</name>
</gene>
<comment type="caution">
    <text evidence="1">The sequence shown here is derived from an EMBL/GenBank/DDBJ whole genome shotgun (WGS) entry which is preliminary data.</text>
</comment>
<evidence type="ECO:0000313" key="2">
    <source>
        <dbReference type="Proteomes" id="UP000799754"/>
    </source>
</evidence>
<protein>
    <submittedName>
        <fullName evidence="1">Uncharacterized protein</fullName>
    </submittedName>
</protein>
<accession>A0ACB6RKD1</accession>
<dbReference type="Proteomes" id="UP000799754">
    <property type="component" value="Unassembled WGS sequence"/>
</dbReference>
<proteinExistence type="predicted"/>
<dbReference type="EMBL" id="MU006747">
    <property type="protein sequence ID" value="KAF2622198.1"/>
    <property type="molecule type" value="Genomic_DNA"/>
</dbReference>
<organism evidence="1 2">
    <name type="scientific">Macroventuria anomochaeta</name>
    <dbReference type="NCBI Taxonomy" id="301207"/>
    <lineage>
        <taxon>Eukaryota</taxon>
        <taxon>Fungi</taxon>
        <taxon>Dikarya</taxon>
        <taxon>Ascomycota</taxon>
        <taxon>Pezizomycotina</taxon>
        <taxon>Dothideomycetes</taxon>
        <taxon>Pleosporomycetidae</taxon>
        <taxon>Pleosporales</taxon>
        <taxon>Pleosporineae</taxon>
        <taxon>Didymellaceae</taxon>
        <taxon>Macroventuria</taxon>
    </lineage>
</organism>